<comment type="subcellular location">
    <subcellularLocation>
        <location evidence="1">Membrane</location>
        <topology evidence="1">Multi-pass membrane protein</topology>
    </subcellularLocation>
</comment>
<evidence type="ECO:0000256" key="1">
    <source>
        <dbReference type="ARBA" id="ARBA00004141"/>
    </source>
</evidence>
<dbReference type="GO" id="GO:0016020">
    <property type="term" value="C:membrane"/>
    <property type="evidence" value="ECO:0007669"/>
    <property type="project" value="UniProtKB-SubCell"/>
</dbReference>
<keyword evidence="6" id="KW-0067">ATP-binding</keyword>
<keyword evidence="8 10" id="KW-0472">Membrane</keyword>
<keyword evidence="3" id="KW-0813">Transport</keyword>
<feature type="transmembrane region" description="Helical" evidence="10">
    <location>
        <begin position="177"/>
        <end position="197"/>
    </location>
</feature>
<dbReference type="PANTHER" id="PTHR24223:SF456">
    <property type="entry name" value="MULTIDRUG RESISTANCE-ASSOCIATED PROTEIN LETHAL(2)03659"/>
    <property type="match status" value="1"/>
</dbReference>
<dbReference type="Proteomes" id="UP001295684">
    <property type="component" value="Unassembled WGS sequence"/>
</dbReference>
<keyword evidence="5" id="KW-0547">Nucleotide-binding</keyword>
<evidence type="ECO:0000256" key="2">
    <source>
        <dbReference type="ARBA" id="ARBA00009726"/>
    </source>
</evidence>
<organism evidence="13 14">
    <name type="scientific">Euplotes crassus</name>
    <dbReference type="NCBI Taxonomy" id="5936"/>
    <lineage>
        <taxon>Eukaryota</taxon>
        <taxon>Sar</taxon>
        <taxon>Alveolata</taxon>
        <taxon>Ciliophora</taxon>
        <taxon>Intramacronucleata</taxon>
        <taxon>Spirotrichea</taxon>
        <taxon>Hypotrichia</taxon>
        <taxon>Euplotida</taxon>
        <taxon>Euplotidae</taxon>
        <taxon>Moneuplotes</taxon>
    </lineage>
</organism>
<dbReference type="Gene3D" id="1.20.1560.10">
    <property type="entry name" value="ABC transporter type 1, transmembrane domain"/>
    <property type="match status" value="1"/>
</dbReference>
<feature type="transmembrane region" description="Helical" evidence="10">
    <location>
        <begin position="318"/>
        <end position="339"/>
    </location>
</feature>
<feature type="domain" description="ABC transmembrane type-1" evidence="12">
    <location>
        <begin position="66"/>
        <end position="358"/>
    </location>
</feature>
<keyword evidence="7 10" id="KW-1133">Transmembrane helix</keyword>
<dbReference type="InterPro" id="IPR036640">
    <property type="entry name" value="ABC1_TM_sf"/>
</dbReference>
<dbReference type="InterPro" id="IPR011527">
    <property type="entry name" value="ABC1_TM_dom"/>
</dbReference>
<sequence length="721" mass="81102">MFAHKNNGLERVDQCIQMTDKDSSANLCERMTTNLEEMKGNRNLSFRWSIIKLIIKTLKWDVFKTLLYGIAAEMLQVGNLFLISFYIAWIQDSDRENWIGFLLSLIISINAFAALSIRHKFLFYSINTGVNIRKSISALIFKKVLKFNQKALAKASTGKIVTIVSGEIQIIEQAVTLIPYIIIAPFSAILAFSLIAIDFGEAAAIGFVLFILMIVSQALISKATVEWKYLEGVYSDKRLKVIADIINGIRTIKCYAWEVPFKNLVYKWRKSQLSMLIKNHIINAIGSGVFLSGGFAIALVIFSYHWGMDREFSYERSLSTIALLSYLSLSAIFFSYNAISNFATFMAVMFRVGEILEMDEFDYDSAQDDKSLPEGVRIRLQDASFTWGFHIRKTDNKDESKNQDIEHEDINLHLLSLEASDGQLICIVGAVGSGKSSLLHSCMHELKLKGGHISTNGTKAYVEQEPFIMSGTVKDNILMGDQFDSERFDKVIEACCLDHDIANFQSGVDTEIGERGITISGGQKARISLARAVYSDADPLSAVDPDVATKIFQKCINKYLKDKCRILVTHQVQHLKDEKDICVIEANTIKYQGSYSELKDQGIDFDSILKKYEDKDHKEESKADHMIDVDAIIGDERETGNQSSESDEEESVDDKQDKGLHLPNIHTTNVNGLNTEDANEENEKKYSSQTMDLNETKKHLSHQAIKNGKSALISKSTIKQL</sequence>
<name>A0AAD1U9V1_EUPCR</name>
<feature type="domain" description="ABC transporter" evidence="11">
    <location>
        <begin position="378"/>
        <end position="611"/>
    </location>
</feature>
<feature type="compositionally biased region" description="Polar residues" evidence="9">
    <location>
        <begin position="665"/>
        <end position="676"/>
    </location>
</feature>
<comment type="caution">
    <text evidence="13">The sequence shown here is derived from an EMBL/GenBank/DDBJ whole genome shotgun (WGS) entry which is preliminary data.</text>
</comment>
<accession>A0AAD1U9V1</accession>
<evidence type="ECO:0000256" key="10">
    <source>
        <dbReference type="SAM" id="Phobius"/>
    </source>
</evidence>
<dbReference type="Gene3D" id="3.40.50.300">
    <property type="entry name" value="P-loop containing nucleotide triphosphate hydrolases"/>
    <property type="match status" value="1"/>
</dbReference>
<evidence type="ECO:0000256" key="9">
    <source>
        <dbReference type="SAM" id="MobiDB-lite"/>
    </source>
</evidence>
<dbReference type="InterPro" id="IPR044746">
    <property type="entry name" value="ABCC_6TM_D1"/>
</dbReference>
<evidence type="ECO:0000256" key="7">
    <source>
        <dbReference type="ARBA" id="ARBA00022989"/>
    </source>
</evidence>
<comment type="similarity">
    <text evidence="2">Belongs to the ABC transporter superfamily. ABCC family. Conjugate transporter (TC 3.A.1.208) subfamily.</text>
</comment>
<feature type="transmembrane region" description="Helical" evidence="10">
    <location>
        <begin position="66"/>
        <end position="91"/>
    </location>
</feature>
<dbReference type="GO" id="GO:0005524">
    <property type="term" value="F:ATP binding"/>
    <property type="evidence" value="ECO:0007669"/>
    <property type="project" value="UniProtKB-KW"/>
</dbReference>
<dbReference type="InterPro" id="IPR003439">
    <property type="entry name" value="ABC_transporter-like_ATP-bd"/>
</dbReference>
<dbReference type="GO" id="GO:0140359">
    <property type="term" value="F:ABC-type transporter activity"/>
    <property type="evidence" value="ECO:0007669"/>
    <property type="project" value="InterPro"/>
</dbReference>
<dbReference type="EMBL" id="CAMPGE010004518">
    <property type="protein sequence ID" value="CAI2363367.1"/>
    <property type="molecule type" value="Genomic_DNA"/>
</dbReference>
<evidence type="ECO:0000256" key="5">
    <source>
        <dbReference type="ARBA" id="ARBA00022741"/>
    </source>
</evidence>
<feature type="region of interest" description="Disordered" evidence="9">
    <location>
        <begin position="638"/>
        <end position="721"/>
    </location>
</feature>
<proteinExistence type="inferred from homology"/>
<evidence type="ECO:0000256" key="3">
    <source>
        <dbReference type="ARBA" id="ARBA00022448"/>
    </source>
</evidence>
<dbReference type="PROSITE" id="PS50929">
    <property type="entry name" value="ABC_TM1F"/>
    <property type="match status" value="1"/>
</dbReference>
<evidence type="ECO:0000259" key="12">
    <source>
        <dbReference type="PROSITE" id="PS50929"/>
    </source>
</evidence>
<dbReference type="GO" id="GO:0016887">
    <property type="term" value="F:ATP hydrolysis activity"/>
    <property type="evidence" value="ECO:0007669"/>
    <property type="project" value="InterPro"/>
</dbReference>
<dbReference type="CDD" id="cd18579">
    <property type="entry name" value="ABC_6TM_ABCC_D1"/>
    <property type="match status" value="1"/>
</dbReference>
<dbReference type="InterPro" id="IPR050173">
    <property type="entry name" value="ABC_transporter_C-like"/>
</dbReference>
<dbReference type="Pfam" id="PF00664">
    <property type="entry name" value="ABC_membrane"/>
    <property type="match status" value="1"/>
</dbReference>
<dbReference type="FunFam" id="3.40.50.300:FF:000997">
    <property type="entry name" value="Multidrug resistance-associated protein 1"/>
    <property type="match status" value="1"/>
</dbReference>
<evidence type="ECO:0000259" key="11">
    <source>
        <dbReference type="PROSITE" id="PS50893"/>
    </source>
</evidence>
<reference evidence="13" key="1">
    <citation type="submission" date="2023-07" db="EMBL/GenBank/DDBJ databases">
        <authorList>
            <consortium name="AG Swart"/>
            <person name="Singh M."/>
            <person name="Singh A."/>
            <person name="Seah K."/>
            <person name="Emmerich C."/>
        </authorList>
    </citation>
    <scope>NUCLEOTIDE SEQUENCE</scope>
    <source>
        <strain evidence="13">DP1</strain>
    </source>
</reference>
<dbReference type="Pfam" id="PF00005">
    <property type="entry name" value="ABC_tran"/>
    <property type="match status" value="1"/>
</dbReference>
<keyword evidence="14" id="KW-1185">Reference proteome</keyword>
<evidence type="ECO:0000313" key="13">
    <source>
        <dbReference type="EMBL" id="CAI2363367.1"/>
    </source>
</evidence>
<evidence type="ECO:0000313" key="14">
    <source>
        <dbReference type="Proteomes" id="UP001295684"/>
    </source>
</evidence>
<feature type="transmembrane region" description="Helical" evidence="10">
    <location>
        <begin position="203"/>
        <end position="220"/>
    </location>
</feature>
<evidence type="ECO:0000256" key="8">
    <source>
        <dbReference type="ARBA" id="ARBA00023136"/>
    </source>
</evidence>
<feature type="transmembrane region" description="Helical" evidence="10">
    <location>
        <begin position="281"/>
        <end position="306"/>
    </location>
</feature>
<keyword evidence="4 10" id="KW-0812">Transmembrane</keyword>
<dbReference type="SUPFAM" id="SSF52540">
    <property type="entry name" value="P-loop containing nucleoside triphosphate hydrolases"/>
    <property type="match status" value="1"/>
</dbReference>
<evidence type="ECO:0000256" key="6">
    <source>
        <dbReference type="ARBA" id="ARBA00022840"/>
    </source>
</evidence>
<protein>
    <submittedName>
        <fullName evidence="13">Uncharacterized protein</fullName>
    </submittedName>
</protein>
<dbReference type="InterPro" id="IPR017871">
    <property type="entry name" value="ABC_transporter-like_CS"/>
</dbReference>
<feature type="transmembrane region" description="Helical" evidence="10">
    <location>
        <begin position="97"/>
        <end position="117"/>
    </location>
</feature>
<dbReference type="CDD" id="cd03250">
    <property type="entry name" value="ABCC_MRP_domain1"/>
    <property type="match status" value="1"/>
</dbReference>
<gene>
    <name evidence="13" type="ORF">ECRASSUSDP1_LOCUS4700</name>
</gene>
<dbReference type="PROSITE" id="PS00211">
    <property type="entry name" value="ABC_TRANSPORTER_1"/>
    <property type="match status" value="1"/>
</dbReference>
<dbReference type="InterPro" id="IPR027417">
    <property type="entry name" value="P-loop_NTPase"/>
</dbReference>
<dbReference type="AlphaFoldDB" id="A0AAD1U9V1"/>
<dbReference type="PROSITE" id="PS50893">
    <property type="entry name" value="ABC_TRANSPORTER_2"/>
    <property type="match status" value="1"/>
</dbReference>
<dbReference type="PANTHER" id="PTHR24223">
    <property type="entry name" value="ATP-BINDING CASSETTE SUB-FAMILY C"/>
    <property type="match status" value="1"/>
</dbReference>
<dbReference type="SUPFAM" id="SSF90123">
    <property type="entry name" value="ABC transporter transmembrane region"/>
    <property type="match status" value="1"/>
</dbReference>
<evidence type="ECO:0000256" key="4">
    <source>
        <dbReference type="ARBA" id="ARBA00022692"/>
    </source>
</evidence>